<dbReference type="Proteomes" id="UP001208029">
    <property type="component" value="Unassembled WGS sequence"/>
</dbReference>
<evidence type="ECO:0000256" key="1">
    <source>
        <dbReference type="SAM" id="Phobius"/>
    </source>
</evidence>
<proteinExistence type="predicted"/>
<dbReference type="RefSeq" id="WP_017646892.1">
    <property type="nucleotide sequence ID" value="NZ_JAKUYZ010000002.1"/>
</dbReference>
<sequence>MSKDNLTRSEAREIERIKKMELQQDNKSLSDEIDEGLEILSAIAALLIIGVPLLLIFIVGALMRIEFDLHFL</sequence>
<name>A0AAW5WKC8_STRCR</name>
<dbReference type="AlphaFoldDB" id="A0AAW5WKC8"/>
<reference evidence="2" key="2">
    <citation type="submission" date="2022-02" db="EMBL/GenBank/DDBJ databases">
        <authorList>
            <person name="Christensen J.J.E."/>
            <person name="Jensen C.S."/>
            <person name="Nielsen X.C."/>
            <person name="Dargis R."/>
        </authorList>
    </citation>
    <scope>NUCLEOTIDE SEQUENCE</scope>
    <source>
        <strain evidence="2">K13014465</strain>
    </source>
</reference>
<accession>A0AAW5WKC8</accession>
<protein>
    <submittedName>
        <fullName evidence="2">Transcriptional regulator</fullName>
    </submittedName>
</protein>
<evidence type="ECO:0000313" key="2">
    <source>
        <dbReference type="EMBL" id="MCY7220659.1"/>
    </source>
</evidence>
<feature type="transmembrane region" description="Helical" evidence="1">
    <location>
        <begin position="39"/>
        <end position="63"/>
    </location>
</feature>
<dbReference type="EMBL" id="JAKUYZ010000002">
    <property type="protein sequence ID" value="MCY7220659.1"/>
    <property type="molecule type" value="Genomic_DNA"/>
</dbReference>
<reference evidence="2" key="1">
    <citation type="journal article" date="2022" name="Med Res Arch">
        <title>Genomic identification of streptococcal strains and relation to clinical characteristics. A substudy to The Partial Oral Treatment of Endocarditis (POET) Trial.</title>
        <authorList>
            <person name="Christensen J."/>
            <person name="Jensen C."/>
            <person name="Dargis R."/>
            <person name="Nielsen X."/>
            <person name="Pries- Heje M."/>
            <person name="Wiingaard C."/>
            <person name="Ihlemann N."/>
            <person name="Gill S."/>
            <person name="Bruun N."/>
            <person name="Elming H."/>
            <person name="Povlsen J."/>
            <person name="Madsen T."/>
            <person name="Jensen K."/>
            <person name="Fuursted K."/>
            <person name="Ostergaard L."/>
            <person name="Christiansen U."/>
            <person name="Rosenvinge F."/>
            <person name="Helweg-Larsen J."/>
            <person name="Fosbol E."/>
            <person name="Kober L."/>
            <person name="Torp-Pedersen C."/>
            <person name="Tonder N."/>
            <person name="Moser C."/>
            <person name="Iversen K."/>
            <person name="Bundgaard H."/>
        </authorList>
    </citation>
    <scope>NUCLEOTIDE SEQUENCE</scope>
    <source>
        <strain evidence="2">K13014465</strain>
    </source>
</reference>
<comment type="caution">
    <text evidence="2">The sequence shown here is derived from an EMBL/GenBank/DDBJ whole genome shotgun (WGS) entry which is preliminary data.</text>
</comment>
<gene>
    <name evidence="2" type="ORF">MK546_00930</name>
</gene>
<keyword evidence="1" id="KW-1133">Transmembrane helix</keyword>
<keyword evidence="1" id="KW-0472">Membrane</keyword>
<evidence type="ECO:0000313" key="3">
    <source>
        <dbReference type="Proteomes" id="UP001208029"/>
    </source>
</evidence>
<organism evidence="2 3">
    <name type="scientific">Streptococcus cristatus</name>
    <dbReference type="NCBI Taxonomy" id="45634"/>
    <lineage>
        <taxon>Bacteria</taxon>
        <taxon>Bacillati</taxon>
        <taxon>Bacillota</taxon>
        <taxon>Bacilli</taxon>
        <taxon>Lactobacillales</taxon>
        <taxon>Streptococcaceae</taxon>
        <taxon>Streptococcus</taxon>
    </lineage>
</organism>
<keyword evidence="1" id="KW-0812">Transmembrane</keyword>